<evidence type="ECO:0000259" key="1">
    <source>
        <dbReference type="Pfam" id="PF22917"/>
    </source>
</evidence>
<proteinExistence type="predicted"/>
<evidence type="ECO:0000313" key="2">
    <source>
        <dbReference type="EMBL" id="OQN97979.1"/>
    </source>
</evidence>
<dbReference type="Gene3D" id="3.40.50.720">
    <property type="entry name" value="NAD(P)-binding Rossmann-like Domain"/>
    <property type="match status" value="1"/>
</dbReference>
<sequence>MKRWKKVYCLSWRPPYGYIGLPPNAEYISVDFLALPDEIVAVLKAKKVTADHVFFFSYVHPILNHNRNPWTTAQESLNINCTLFSNFLTAIPIASITPERILLQTGARTYGVHLGPTKLPQEESDARVLLEPSFYYAQEDALSAFCEEMGCASNVCVPGHITGAVADAAMKYAYPLAIYAALCAKLGEPMMFPGDVTAWQSPQSLSCALMNAYMEDWAVLPAPRSERFNTCDGSSFTWEAAWPVVSKWYGARSIGPWEGDQYQVQETRFNPRGYGGNGVMRWKFTMVSWAARQEFKKAWASLAIEA</sequence>
<dbReference type="AlphaFoldDB" id="A0A1V8SFX0"/>
<organism evidence="2 3">
    <name type="scientific">Cryoendolithus antarcticus</name>
    <dbReference type="NCBI Taxonomy" id="1507870"/>
    <lineage>
        <taxon>Eukaryota</taxon>
        <taxon>Fungi</taxon>
        <taxon>Dikarya</taxon>
        <taxon>Ascomycota</taxon>
        <taxon>Pezizomycotina</taxon>
        <taxon>Dothideomycetes</taxon>
        <taxon>Dothideomycetidae</taxon>
        <taxon>Cladosporiales</taxon>
        <taxon>Cladosporiaceae</taxon>
        <taxon>Cryoendolithus</taxon>
    </lineage>
</organism>
<protein>
    <recommendedName>
        <fullName evidence="1">PRISE-like Rossmann-fold domain-containing protein</fullName>
    </recommendedName>
</protein>
<gene>
    <name evidence="2" type="ORF">B0A48_16284</name>
</gene>
<dbReference type="STRING" id="1507870.A0A1V8SFX0"/>
<dbReference type="Proteomes" id="UP000192596">
    <property type="component" value="Unassembled WGS sequence"/>
</dbReference>
<comment type="caution">
    <text evidence="2">The sequence shown here is derived from an EMBL/GenBank/DDBJ whole genome shotgun (WGS) entry which is preliminary data.</text>
</comment>
<dbReference type="PANTHER" id="PTHR32487:SF29">
    <property type="entry name" value="NAD-DEPENDENT EPIMERASE_DEHYDRATASE DOMAIN-CONTAINING PROTEIN"/>
    <property type="match status" value="1"/>
</dbReference>
<keyword evidence="3" id="KW-1185">Reference proteome</keyword>
<dbReference type="EMBL" id="NAJO01000049">
    <property type="protein sequence ID" value="OQN97979.1"/>
    <property type="molecule type" value="Genomic_DNA"/>
</dbReference>
<evidence type="ECO:0000313" key="3">
    <source>
        <dbReference type="Proteomes" id="UP000192596"/>
    </source>
</evidence>
<feature type="domain" description="PRISE-like Rossmann-fold" evidence="1">
    <location>
        <begin position="51"/>
        <end position="261"/>
    </location>
</feature>
<accession>A0A1V8SFX0</accession>
<dbReference type="InterPro" id="IPR036291">
    <property type="entry name" value="NAD(P)-bd_dom_sf"/>
</dbReference>
<dbReference type="PANTHER" id="PTHR32487">
    <property type="entry name" value="3-OXO-DELTA(4,5)-STEROID 5-BETA-REDUCTASE"/>
    <property type="match status" value="1"/>
</dbReference>
<name>A0A1V8SFX0_9PEZI</name>
<dbReference type="SUPFAM" id="SSF51735">
    <property type="entry name" value="NAD(P)-binding Rossmann-fold domains"/>
    <property type="match status" value="1"/>
</dbReference>
<dbReference type="Pfam" id="PF22917">
    <property type="entry name" value="PRISE"/>
    <property type="match status" value="1"/>
</dbReference>
<reference evidence="3" key="1">
    <citation type="submission" date="2017-03" db="EMBL/GenBank/DDBJ databases">
        <title>Genomes of endolithic fungi from Antarctica.</title>
        <authorList>
            <person name="Coleine C."/>
            <person name="Masonjones S."/>
            <person name="Stajich J.E."/>
        </authorList>
    </citation>
    <scope>NUCLEOTIDE SEQUENCE [LARGE SCALE GENOMIC DNA]</scope>
    <source>
        <strain evidence="3">CCFEE 5527</strain>
    </source>
</reference>
<dbReference type="OrthoDB" id="1731983at2759"/>
<dbReference type="InParanoid" id="A0A1V8SFX0"/>
<dbReference type="InterPro" id="IPR055222">
    <property type="entry name" value="PRISE-like_Rossmann-fold"/>
</dbReference>